<organism evidence="1 2">
    <name type="scientific">Vibrio renipiscarius</name>
    <dbReference type="NCBI Taxonomy" id="1461322"/>
    <lineage>
        <taxon>Bacteria</taxon>
        <taxon>Pseudomonadati</taxon>
        <taxon>Pseudomonadota</taxon>
        <taxon>Gammaproteobacteria</taxon>
        <taxon>Vibrionales</taxon>
        <taxon>Vibrionaceae</taxon>
        <taxon>Vibrio</taxon>
    </lineage>
</organism>
<accession>A0A0C2JJY4</accession>
<dbReference type="Proteomes" id="UP000031672">
    <property type="component" value="Unassembled WGS sequence"/>
</dbReference>
<comment type="caution">
    <text evidence="1">The sequence shown here is derived from an EMBL/GenBank/DDBJ whole genome shotgun (WGS) entry which is preliminary data.</text>
</comment>
<name>A0A0C2JJY4_9VIBR</name>
<dbReference type="InterPro" id="IPR027417">
    <property type="entry name" value="P-loop_NTPase"/>
</dbReference>
<dbReference type="AlphaFoldDB" id="A0A0C2JJY4"/>
<keyword evidence="2" id="KW-1185">Reference proteome</keyword>
<reference evidence="1 2" key="1">
    <citation type="submission" date="2014-11" db="EMBL/GenBank/DDBJ databases">
        <title>Draft Genome Sequence of Vibrio piscirenalis strains CECT 8603T and CECT 8604, two marine Gammaproteobacterium isolated from cultured gilthead sea bream (Sparus aurata).</title>
        <authorList>
            <person name="Arahal D.R."/>
            <person name="Rodrigo-Torres L."/>
            <person name="Lucena T."/>
            <person name="Pujalte M.J."/>
        </authorList>
    </citation>
    <scope>NUCLEOTIDE SEQUENCE [LARGE SCALE GENOMIC DNA]</scope>
    <source>
        <strain evidence="1 2">DCR 1-4-2</strain>
    </source>
</reference>
<dbReference type="SUPFAM" id="SSF52540">
    <property type="entry name" value="P-loop containing nucleoside triphosphate hydrolases"/>
    <property type="match status" value="1"/>
</dbReference>
<evidence type="ECO:0008006" key="3">
    <source>
        <dbReference type="Google" id="ProtNLM"/>
    </source>
</evidence>
<accession>A0A0C2JE37</accession>
<dbReference type="RefSeq" id="WP_040992152.1">
    <property type="nucleotide sequence ID" value="NZ_JTKH01000024.1"/>
</dbReference>
<dbReference type="OrthoDB" id="88903at2"/>
<dbReference type="Gene3D" id="3.40.50.300">
    <property type="entry name" value="P-loop containing nucleotide triphosphate hydrolases"/>
    <property type="match status" value="1"/>
</dbReference>
<evidence type="ECO:0000313" key="1">
    <source>
        <dbReference type="EMBL" id="KII76214.1"/>
    </source>
</evidence>
<protein>
    <recommendedName>
        <fullName evidence="3">KAP NTPase domain-containing protein</fullName>
    </recommendedName>
</protein>
<sequence length="547" mass="61767">MPADLVKEQIQKFLATDKPEVLAIKGGWGVGKTFSWEQYVKEFKGDCALKHYSYVSLFGAKSLDDIKKATFLNTIDTRNIGQPLNIKSRSKSWTESLQGLKIKGVSVGDMLGAVSQLAMDKTIICFDDLERHSKGITIKDFMGLVSYYKEQKGCKVVLLLNEEVGDETFNDYQKYKEKVVDKQLHFEPTAEESFDTMYSKDDEIKDYVRHCCVSLNIKNKRIITKIEGHIQDSLGQLANAGFDLSIQQQIIRSVVLLSFSYYGSGSEHKYIPSFKYLTYTKSAFAHDYDEELKKEADENNWETFLTQYGSGWLDELDLALASGIKQGFFDGEKLSTLCSSKQSAINIQNKSKKLDEAWDVFHGSFEADEVDVIRYMEAGLKDVIGSASPSQFSSGLSVLREIGGNGVTKADELIALFIDTRKENYEVFDLDSFEANPFGVRDKEFARSLREAHRIHAPVITIESILEKRKGTNSYNAGEPEILDRMSKDEIKAMFLSFKGKELYENIKVFILLSGNNASLKEKVDTALDEIAAMSPLNKSRMGKFQR</sequence>
<evidence type="ECO:0000313" key="2">
    <source>
        <dbReference type="Proteomes" id="UP000031672"/>
    </source>
</evidence>
<gene>
    <name evidence="1" type="ORF">OJ16_15490</name>
</gene>
<dbReference type="EMBL" id="JTKH01000024">
    <property type="protein sequence ID" value="KII76214.1"/>
    <property type="molecule type" value="Genomic_DNA"/>
</dbReference>
<proteinExistence type="predicted"/>